<proteinExistence type="predicted"/>
<reference evidence="1" key="1">
    <citation type="submission" date="2022-11" db="EMBL/GenBank/DDBJ databases">
        <title>beta-Carotene-producing bacterium, Jeongeuplla avenae sp. nov., alleviates the salt stress of Arabidopsis seedlings.</title>
        <authorList>
            <person name="Jiang L."/>
            <person name="Lee J."/>
        </authorList>
    </citation>
    <scope>NUCLEOTIDE SEQUENCE</scope>
    <source>
        <strain evidence="1">DY_R2A_6</strain>
    </source>
</reference>
<keyword evidence="2" id="KW-1185">Reference proteome</keyword>
<evidence type="ECO:0000313" key="1">
    <source>
        <dbReference type="EMBL" id="WAJ28089.1"/>
    </source>
</evidence>
<name>A0ACD4NMN6_9HYPH</name>
<organism evidence="1 2">
    <name type="scientific">Antarcticirhabdus aurantiaca</name>
    <dbReference type="NCBI Taxonomy" id="2606717"/>
    <lineage>
        <taxon>Bacteria</taxon>
        <taxon>Pseudomonadati</taxon>
        <taxon>Pseudomonadota</taxon>
        <taxon>Alphaproteobacteria</taxon>
        <taxon>Hyphomicrobiales</taxon>
        <taxon>Aurantimonadaceae</taxon>
        <taxon>Antarcticirhabdus</taxon>
    </lineage>
</organism>
<evidence type="ECO:0000313" key="2">
    <source>
        <dbReference type="Proteomes" id="UP001163223"/>
    </source>
</evidence>
<gene>
    <name evidence="1" type="ORF">OXU80_25235</name>
</gene>
<accession>A0ACD4NMN6</accession>
<sequence length="261" mass="28312">MAEASAETTLRNELDAFARAGRRVPLWWRDDDAVEPSAALDRLLRIARRRGLPLALAVVPLGAREGLAARLADEPAVSFLQHGSAHRNHAAPGGRAVECGGDRAADTVLAELSRGRAILEDLFPGRFLQVMVPPWNRIEPRIADRLAGEGWRGLSTFGPVAEPRDDGLAEVNAHLDILRWKGGAHFAGRDKLLLDMAGQLAERRAGRSDEPFGVLTHHLDHDEESWAFLDELLGLLAAHPAARWIGAAKAFGLPGVEEAGR</sequence>
<dbReference type="EMBL" id="CP113520">
    <property type="protein sequence ID" value="WAJ28089.1"/>
    <property type="molecule type" value="Genomic_DNA"/>
</dbReference>
<protein>
    <submittedName>
        <fullName evidence="1">Polysaccharide deacetylase family protein</fullName>
    </submittedName>
</protein>
<dbReference type="Proteomes" id="UP001163223">
    <property type="component" value="Chromosome"/>
</dbReference>